<gene>
    <name evidence="2" type="ORF">ACFOOI_16975</name>
</gene>
<dbReference type="RefSeq" id="WP_379839228.1">
    <property type="nucleotide sequence ID" value="NZ_JBHRYQ010000001.1"/>
</dbReference>
<keyword evidence="1" id="KW-0472">Membrane</keyword>
<keyword evidence="1" id="KW-0812">Transmembrane</keyword>
<dbReference type="PANTHER" id="PTHR37309:SF1">
    <property type="entry name" value="SLR0284 PROTEIN"/>
    <property type="match status" value="1"/>
</dbReference>
<dbReference type="Pfam" id="PF04020">
    <property type="entry name" value="Phage_holin_4_2"/>
    <property type="match status" value="1"/>
</dbReference>
<feature type="transmembrane region" description="Helical" evidence="1">
    <location>
        <begin position="54"/>
        <end position="77"/>
    </location>
</feature>
<dbReference type="EMBL" id="JBHRYQ010000001">
    <property type="protein sequence ID" value="MFC3812358.1"/>
    <property type="molecule type" value="Genomic_DNA"/>
</dbReference>
<reference evidence="3" key="1">
    <citation type="journal article" date="2019" name="Int. J. Syst. Evol. Microbiol.">
        <title>The Global Catalogue of Microorganisms (GCM) 10K type strain sequencing project: providing services to taxonomists for standard genome sequencing and annotation.</title>
        <authorList>
            <consortium name="The Broad Institute Genomics Platform"/>
            <consortium name="The Broad Institute Genome Sequencing Center for Infectious Disease"/>
            <person name="Wu L."/>
            <person name="Ma J."/>
        </authorList>
    </citation>
    <scope>NUCLEOTIDE SEQUENCE [LARGE SCALE GENOMIC DNA]</scope>
    <source>
        <strain evidence="3">CECT 7956</strain>
    </source>
</reference>
<protein>
    <submittedName>
        <fullName evidence="2">Phage holin family protein</fullName>
    </submittedName>
</protein>
<keyword evidence="1" id="KW-1133">Transmembrane helix</keyword>
<sequence length="113" mass="12400">MTNYIVRLLICGLAVMVIPNYLKDIYVDGLQTSIIVALAMSILNGFVKPVLNIIAIPITIMTLGLFSLVITVVMVYICDYLIAGFEVTGFLPPLIFSFILSIVNSLVGVFQKK</sequence>
<feature type="transmembrane region" description="Helical" evidence="1">
    <location>
        <begin position="28"/>
        <end position="47"/>
    </location>
</feature>
<evidence type="ECO:0000313" key="2">
    <source>
        <dbReference type="EMBL" id="MFC3812358.1"/>
    </source>
</evidence>
<proteinExistence type="predicted"/>
<feature type="transmembrane region" description="Helical" evidence="1">
    <location>
        <begin position="89"/>
        <end position="110"/>
    </location>
</feature>
<accession>A0ABV7YYG5</accession>
<evidence type="ECO:0000256" key="1">
    <source>
        <dbReference type="SAM" id="Phobius"/>
    </source>
</evidence>
<dbReference type="InterPro" id="IPR007165">
    <property type="entry name" value="Phage_holin_4_2"/>
</dbReference>
<comment type="caution">
    <text evidence="2">The sequence shown here is derived from an EMBL/GenBank/DDBJ whole genome shotgun (WGS) entry which is preliminary data.</text>
</comment>
<organism evidence="2 3">
    <name type="scientific">Lacihabitans lacunae</name>
    <dbReference type="NCBI Taxonomy" id="1028214"/>
    <lineage>
        <taxon>Bacteria</taxon>
        <taxon>Pseudomonadati</taxon>
        <taxon>Bacteroidota</taxon>
        <taxon>Cytophagia</taxon>
        <taxon>Cytophagales</taxon>
        <taxon>Leadbetterellaceae</taxon>
        <taxon>Lacihabitans</taxon>
    </lineage>
</organism>
<feature type="transmembrane region" description="Helical" evidence="1">
    <location>
        <begin position="5"/>
        <end position="22"/>
    </location>
</feature>
<dbReference type="PANTHER" id="PTHR37309">
    <property type="entry name" value="SLR0284 PROTEIN"/>
    <property type="match status" value="1"/>
</dbReference>
<dbReference type="Proteomes" id="UP001595616">
    <property type="component" value="Unassembled WGS sequence"/>
</dbReference>
<evidence type="ECO:0000313" key="3">
    <source>
        <dbReference type="Proteomes" id="UP001595616"/>
    </source>
</evidence>
<name>A0ABV7YYG5_9BACT</name>
<keyword evidence="3" id="KW-1185">Reference proteome</keyword>